<dbReference type="Proteomes" id="UP001396334">
    <property type="component" value="Unassembled WGS sequence"/>
</dbReference>
<comment type="caution">
    <text evidence="2">The sequence shown here is derived from an EMBL/GenBank/DDBJ whole genome shotgun (WGS) entry which is preliminary data.</text>
</comment>
<reference evidence="2 3" key="1">
    <citation type="journal article" date="2024" name="G3 (Bethesda)">
        <title>Genome assembly of Hibiscus sabdariffa L. provides insights into metabolisms of medicinal natural products.</title>
        <authorList>
            <person name="Kim T."/>
        </authorList>
    </citation>
    <scope>NUCLEOTIDE SEQUENCE [LARGE SCALE GENOMIC DNA]</scope>
    <source>
        <strain evidence="2">TK-2024</strain>
        <tissue evidence="2">Old leaves</tissue>
    </source>
</reference>
<proteinExistence type="predicted"/>
<keyword evidence="3" id="KW-1185">Reference proteome</keyword>
<sequence>MNNGDEVDYIFDVEKNDDGDDAYSHKRKTHNNNRLSIIAKRSRSEASVVTTTADSSTHGVDSTEDVG</sequence>
<feature type="region of interest" description="Disordered" evidence="1">
    <location>
        <begin position="45"/>
        <end position="67"/>
    </location>
</feature>
<gene>
    <name evidence="2" type="ORF">V6N11_071812</name>
</gene>
<evidence type="ECO:0000313" key="3">
    <source>
        <dbReference type="Proteomes" id="UP001396334"/>
    </source>
</evidence>
<dbReference type="EMBL" id="JBBPBN010000003">
    <property type="protein sequence ID" value="KAK9043471.1"/>
    <property type="molecule type" value="Genomic_DNA"/>
</dbReference>
<evidence type="ECO:0000313" key="2">
    <source>
        <dbReference type="EMBL" id="KAK9043471.1"/>
    </source>
</evidence>
<evidence type="ECO:0000256" key="1">
    <source>
        <dbReference type="SAM" id="MobiDB-lite"/>
    </source>
</evidence>
<name>A0ABR2U157_9ROSI</name>
<organism evidence="2 3">
    <name type="scientific">Hibiscus sabdariffa</name>
    <name type="common">roselle</name>
    <dbReference type="NCBI Taxonomy" id="183260"/>
    <lineage>
        <taxon>Eukaryota</taxon>
        <taxon>Viridiplantae</taxon>
        <taxon>Streptophyta</taxon>
        <taxon>Embryophyta</taxon>
        <taxon>Tracheophyta</taxon>
        <taxon>Spermatophyta</taxon>
        <taxon>Magnoliopsida</taxon>
        <taxon>eudicotyledons</taxon>
        <taxon>Gunneridae</taxon>
        <taxon>Pentapetalae</taxon>
        <taxon>rosids</taxon>
        <taxon>malvids</taxon>
        <taxon>Malvales</taxon>
        <taxon>Malvaceae</taxon>
        <taxon>Malvoideae</taxon>
        <taxon>Hibiscus</taxon>
    </lineage>
</organism>
<accession>A0ABR2U157</accession>
<protein>
    <submittedName>
        <fullName evidence="2">Uncharacterized protein</fullName>
    </submittedName>
</protein>
<feature type="compositionally biased region" description="Low complexity" evidence="1">
    <location>
        <begin position="45"/>
        <end position="57"/>
    </location>
</feature>